<evidence type="ECO:0000313" key="3">
    <source>
        <dbReference type="Proteomes" id="UP000248079"/>
    </source>
</evidence>
<reference evidence="2 3" key="1">
    <citation type="submission" date="2018-05" db="EMBL/GenBank/DDBJ databases">
        <title>Marinifilum breve JC075T sp. nov., a marine bacterium isolated from Yongle Blue Hole in the South China Sea.</title>
        <authorList>
            <person name="Fu T."/>
        </authorList>
    </citation>
    <scope>NUCLEOTIDE SEQUENCE [LARGE SCALE GENOMIC DNA]</scope>
    <source>
        <strain evidence="2 3">JC075</strain>
    </source>
</reference>
<gene>
    <name evidence="2" type="ORF">DF185_02885</name>
</gene>
<evidence type="ECO:0000256" key="1">
    <source>
        <dbReference type="SAM" id="Phobius"/>
    </source>
</evidence>
<evidence type="ECO:0008006" key="4">
    <source>
        <dbReference type="Google" id="ProtNLM"/>
    </source>
</evidence>
<keyword evidence="1" id="KW-0812">Transmembrane</keyword>
<keyword evidence="1" id="KW-0472">Membrane</keyword>
<dbReference type="Proteomes" id="UP000248079">
    <property type="component" value="Unassembled WGS sequence"/>
</dbReference>
<dbReference type="AlphaFoldDB" id="A0A2V4A335"/>
<keyword evidence="3" id="KW-1185">Reference proteome</keyword>
<accession>A0A2V4A335</accession>
<feature type="transmembrane region" description="Helical" evidence="1">
    <location>
        <begin position="12"/>
        <end position="30"/>
    </location>
</feature>
<keyword evidence="1" id="KW-1133">Transmembrane helix</keyword>
<organism evidence="2 3">
    <name type="scientific">Marinifilum breve</name>
    <dbReference type="NCBI Taxonomy" id="2184082"/>
    <lineage>
        <taxon>Bacteria</taxon>
        <taxon>Pseudomonadati</taxon>
        <taxon>Bacteroidota</taxon>
        <taxon>Bacteroidia</taxon>
        <taxon>Marinilabiliales</taxon>
        <taxon>Marinifilaceae</taxon>
    </lineage>
</organism>
<dbReference type="EMBL" id="QFLI01000001">
    <property type="protein sequence ID" value="PXY03052.1"/>
    <property type="molecule type" value="Genomic_DNA"/>
</dbReference>
<proteinExistence type="predicted"/>
<protein>
    <recommendedName>
        <fullName evidence="4">DUF4350 domain-containing protein</fullName>
    </recommendedName>
</protein>
<comment type="caution">
    <text evidence="2">The sequence shown here is derived from an EMBL/GenBank/DDBJ whole genome shotgun (WGS) entry which is preliminary data.</text>
</comment>
<dbReference type="OrthoDB" id="1111222at2"/>
<name>A0A2V4A335_9BACT</name>
<dbReference type="RefSeq" id="WP_110359208.1">
    <property type="nucleotide sequence ID" value="NZ_QFLI01000001.1"/>
</dbReference>
<evidence type="ECO:0000313" key="2">
    <source>
        <dbReference type="EMBL" id="PXY03052.1"/>
    </source>
</evidence>
<feature type="transmembrane region" description="Helical" evidence="1">
    <location>
        <begin position="266"/>
        <end position="283"/>
    </location>
</feature>
<sequence>MKLIIPKSTYPFIIILIVLFLVELFAPTPIDWTQNFNSDDKRPFGSYLLMDLIKTDLFPNKEIEFKTVPVFNYPESSNSDPLKNYIFITNSLEMKKWDVDKLVKLAENGNQIFISASSISCSLADTLDLSLTPNVMFSNLGKTLRVQKFENQKISLNKSYKYEKAFDVVSIKNFNKDSLTVLGRDANKNIQFIKKQFGKGNIFFCCQPLSFTNYNVVEENNADYIAGAFSYLPNHSIVWDEYYKPTRALRNSSPLNYLLTHPPLKLGFYLLFFSLVFLLLFQGKRQQRIVPIIQPLRNTSLEFIRTLGSLYYTKKNHKDIADKKLKYFKEFIRSRYHIDFKKENIKELSSRSALPEKTLRMLFDQSKSIETLTHLTQEGLEDFHSKIEYIYNNCK</sequence>